<comment type="similarity">
    <text evidence="3">Belongs to the peptidase S26 family.</text>
</comment>
<dbReference type="GO" id="GO:0004252">
    <property type="term" value="F:serine-type endopeptidase activity"/>
    <property type="evidence" value="ECO:0007669"/>
    <property type="project" value="InterPro"/>
</dbReference>
<sequence>MSNVVIAVLAVAAGLVVAGAGLLVVVRRRLVVVRVAGDSMLPTYRNGDQVLVRRVRSDRLARGQVVVIDPMSRGGDWATGPLPDPTSQRWLIKRIASVAGDPVPESVTRAASIPAGTSVPAGHLVVLGDNARVSGDSRMFGYVPADRVLGIALRQLSDP</sequence>
<dbReference type="PANTHER" id="PTHR43390:SF1">
    <property type="entry name" value="CHLOROPLAST PROCESSING PEPTIDASE"/>
    <property type="match status" value="1"/>
</dbReference>
<evidence type="ECO:0000256" key="6">
    <source>
        <dbReference type="PIRSR" id="PIRSR600223-1"/>
    </source>
</evidence>
<comment type="catalytic activity">
    <reaction evidence="1">
        <text>Cleavage of hydrophobic, N-terminal signal or leader sequences from secreted and periplasmic proteins.</text>
        <dbReference type="EC" id="3.4.21.89"/>
    </reaction>
</comment>
<feature type="active site" evidence="6">
    <location>
        <position position="39"/>
    </location>
</feature>
<dbReference type="Proteomes" id="UP000612585">
    <property type="component" value="Unassembled WGS sequence"/>
</dbReference>
<evidence type="ECO:0000259" key="8">
    <source>
        <dbReference type="Pfam" id="PF10502"/>
    </source>
</evidence>
<dbReference type="GO" id="GO:0006465">
    <property type="term" value="P:signal peptide processing"/>
    <property type="evidence" value="ECO:0007669"/>
    <property type="project" value="InterPro"/>
</dbReference>
<dbReference type="EC" id="3.4.21.89" evidence="4"/>
<reference evidence="9" key="1">
    <citation type="submission" date="2021-01" db="EMBL/GenBank/DDBJ databases">
        <title>Whole genome shotgun sequence of Virgisporangium aurantiacum NBRC 16421.</title>
        <authorList>
            <person name="Komaki H."/>
            <person name="Tamura T."/>
        </authorList>
    </citation>
    <scope>NUCLEOTIDE SEQUENCE</scope>
    <source>
        <strain evidence="9">NBRC 16421</strain>
    </source>
</reference>
<keyword evidence="10" id="KW-1185">Reference proteome</keyword>
<comment type="caution">
    <text evidence="9">The sequence shown here is derived from an EMBL/GenBank/DDBJ whole genome shotgun (WGS) entry which is preliminary data.</text>
</comment>
<keyword evidence="7" id="KW-0472">Membrane</keyword>
<proteinExistence type="inferred from homology"/>
<evidence type="ECO:0000256" key="5">
    <source>
        <dbReference type="ARBA" id="ARBA00022801"/>
    </source>
</evidence>
<dbReference type="InterPro" id="IPR036286">
    <property type="entry name" value="LexA/Signal_pep-like_sf"/>
</dbReference>
<name>A0A8J3ZJL8_9ACTN</name>
<feature type="domain" description="Peptidase S26" evidence="8">
    <location>
        <begin position="17"/>
        <end position="103"/>
    </location>
</feature>
<dbReference type="PRINTS" id="PR00727">
    <property type="entry name" value="LEADERPTASE"/>
</dbReference>
<evidence type="ECO:0000256" key="2">
    <source>
        <dbReference type="ARBA" id="ARBA00004401"/>
    </source>
</evidence>
<comment type="subcellular location">
    <subcellularLocation>
        <location evidence="2">Cell membrane</location>
        <topology evidence="2">Single-pass type II membrane protein</topology>
    </subcellularLocation>
</comment>
<keyword evidence="7" id="KW-0812">Transmembrane</keyword>
<dbReference type="Pfam" id="PF10502">
    <property type="entry name" value="Peptidase_S26"/>
    <property type="match status" value="2"/>
</dbReference>
<dbReference type="InterPro" id="IPR019758">
    <property type="entry name" value="Pept_S26A_signal_pept_1_CS"/>
</dbReference>
<evidence type="ECO:0000256" key="1">
    <source>
        <dbReference type="ARBA" id="ARBA00000677"/>
    </source>
</evidence>
<evidence type="ECO:0000256" key="4">
    <source>
        <dbReference type="ARBA" id="ARBA00013208"/>
    </source>
</evidence>
<dbReference type="CDD" id="cd06530">
    <property type="entry name" value="S26_SPase_I"/>
    <property type="match status" value="1"/>
</dbReference>
<dbReference type="GO" id="GO:0005886">
    <property type="term" value="C:plasma membrane"/>
    <property type="evidence" value="ECO:0007669"/>
    <property type="project" value="UniProtKB-SubCell"/>
</dbReference>
<evidence type="ECO:0000313" key="10">
    <source>
        <dbReference type="Proteomes" id="UP000612585"/>
    </source>
</evidence>
<dbReference type="SUPFAM" id="SSF51306">
    <property type="entry name" value="LexA/Signal peptidase"/>
    <property type="match status" value="1"/>
</dbReference>
<keyword evidence="5" id="KW-0378">Hydrolase</keyword>
<accession>A0A8J3ZJL8</accession>
<dbReference type="EMBL" id="BOPG01000106">
    <property type="protein sequence ID" value="GIJ64008.1"/>
    <property type="molecule type" value="Genomic_DNA"/>
</dbReference>
<dbReference type="AlphaFoldDB" id="A0A8J3ZJL8"/>
<evidence type="ECO:0000256" key="7">
    <source>
        <dbReference type="SAM" id="Phobius"/>
    </source>
</evidence>
<feature type="transmembrane region" description="Helical" evidence="7">
    <location>
        <begin position="6"/>
        <end position="26"/>
    </location>
</feature>
<keyword evidence="7" id="KW-1133">Transmembrane helix</keyword>
<dbReference type="GO" id="GO:0009003">
    <property type="term" value="F:signal peptidase activity"/>
    <property type="evidence" value="ECO:0007669"/>
    <property type="project" value="UniProtKB-EC"/>
</dbReference>
<dbReference type="RefSeq" id="WP_204011758.1">
    <property type="nucleotide sequence ID" value="NZ_BOPG01000106.1"/>
</dbReference>
<feature type="active site" evidence="6">
    <location>
        <position position="93"/>
    </location>
</feature>
<dbReference type="PROSITE" id="PS00761">
    <property type="entry name" value="SPASE_I_3"/>
    <property type="match status" value="1"/>
</dbReference>
<evidence type="ECO:0000313" key="9">
    <source>
        <dbReference type="EMBL" id="GIJ64008.1"/>
    </source>
</evidence>
<dbReference type="InterPro" id="IPR000223">
    <property type="entry name" value="Pept_S26A_signal_pept_1"/>
</dbReference>
<protein>
    <recommendedName>
        <fullName evidence="4">signal peptidase I</fullName>
        <ecNumber evidence="4">3.4.21.89</ecNumber>
    </recommendedName>
</protein>
<evidence type="ECO:0000256" key="3">
    <source>
        <dbReference type="ARBA" id="ARBA00009370"/>
    </source>
</evidence>
<dbReference type="InterPro" id="IPR019533">
    <property type="entry name" value="Peptidase_S26"/>
</dbReference>
<gene>
    <name evidence="9" type="primary">lepB_8</name>
    <name evidence="9" type="ORF">Vau01_115240</name>
</gene>
<feature type="domain" description="Peptidase S26" evidence="8">
    <location>
        <begin position="115"/>
        <end position="152"/>
    </location>
</feature>
<dbReference type="PANTHER" id="PTHR43390">
    <property type="entry name" value="SIGNAL PEPTIDASE I"/>
    <property type="match status" value="1"/>
</dbReference>
<dbReference type="Gene3D" id="2.10.109.10">
    <property type="entry name" value="Umud Fragment, subunit A"/>
    <property type="match status" value="1"/>
</dbReference>
<organism evidence="9 10">
    <name type="scientific">Virgisporangium aurantiacum</name>
    <dbReference type="NCBI Taxonomy" id="175570"/>
    <lineage>
        <taxon>Bacteria</taxon>
        <taxon>Bacillati</taxon>
        <taxon>Actinomycetota</taxon>
        <taxon>Actinomycetes</taxon>
        <taxon>Micromonosporales</taxon>
        <taxon>Micromonosporaceae</taxon>
        <taxon>Virgisporangium</taxon>
    </lineage>
</organism>